<dbReference type="AlphaFoldDB" id="A0A136JCQ8"/>
<feature type="transmembrane region" description="Helical" evidence="6">
    <location>
        <begin position="6"/>
        <end position="28"/>
    </location>
</feature>
<name>A0A136JCQ8_9PEZI</name>
<dbReference type="GO" id="GO:0036376">
    <property type="term" value="P:sodium ion export across plasma membrane"/>
    <property type="evidence" value="ECO:0007669"/>
    <property type="project" value="InterPro"/>
</dbReference>
<feature type="transmembrane region" description="Helical" evidence="6">
    <location>
        <begin position="234"/>
        <end position="252"/>
    </location>
</feature>
<comment type="subcellular location">
    <subcellularLocation>
        <location evidence="1">Membrane</location>
        <topology evidence="1">Multi-pass membrane protein</topology>
    </subcellularLocation>
</comment>
<protein>
    <submittedName>
        <fullName evidence="8">Sodium/hydrogen exchanger family-domain-containing protein</fullName>
    </submittedName>
</protein>
<feature type="region of interest" description="Disordered" evidence="5">
    <location>
        <begin position="517"/>
        <end position="682"/>
    </location>
</feature>
<evidence type="ECO:0000313" key="9">
    <source>
        <dbReference type="Proteomes" id="UP000070501"/>
    </source>
</evidence>
<feature type="transmembrane region" description="Helical" evidence="6">
    <location>
        <begin position="272"/>
        <end position="291"/>
    </location>
</feature>
<keyword evidence="9" id="KW-1185">Reference proteome</keyword>
<dbReference type="GO" id="GO:0042391">
    <property type="term" value="P:regulation of membrane potential"/>
    <property type="evidence" value="ECO:0007669"/>
    <property type="project" value="InterPro"/>
</dbReference>
<feature type="compositionally biased region" description="Pro residues" evidence="5">
    <location>
        <begin position="666"/>
        <end position="682"/>
    </location>
</feature>
<evidence type="ECO:0000256" key="6">
    <source>
        <dbReference type="SAM" id="Phobius"/>
    </source>
</evidence>
<dbReference type="Proteomes" id="UP000070501">
    <property type="component" value="Unassembled WGS sequence"/>
</dbReference>
<dbReference type="STRING" id="196109.A0A136JCQ8"/>
<organism evidence="8 9">
    <name type="scientific">Microdochium bolleyi</name>
    <dbReference type="NCBI Taxonomy" id="196109"/>
    <lineage>
        <taxon>Eukaryota</taxon>
        <taxon>Fungi</taxon>
        <taxon>Dikarya</taxon>
        <taxon>Ascomycota</taxon>
        <taxon>Pezizomycotina</taxon>
        <taxon>Sordariomycetes</taxon>
        <taxon>Xylariomycetidae</taxon>
        <taxon>Xylariales</taxon>
        <taxon>Microdochiaceae</taxon>
        <taxon>Microdochium</taxon>
    </lineage>
</organism>
<dbReference type="InParanoid" id="A0A136JCQ8"/>
<dbReference type="InterPro" id="IPR038770">
    <property type="entry name" value="Na+/solute_symporter_sf"/>
</dbReference>
<feature type="transmembrane region" description="Helical" evidence="6">
    <location>
        <begin position="437"/>
        <end position="460"/>
    </location>
</feature>
<dbReference type="Pfam" id="PF00999">
    <property type="entry name" value="Na_H_Exchanger"/>
    <property type="match status" value="1"/>
</dbReference>
<dbReference type="EMBL" id="KQ964246">
    <property type="protein sequence ID" value="KXJ94945.1"/>
    <property type="molecule type" value="Genomic_DNA"/>
</dbReference>
<dbReference type="GO" id="GO:0015385">
    <property type="term" value="F:sodium:proton antiporter activity"/>
    <property type="evidence" value="ECO:0007669"/>
    <property type="project" value="InterPro"/>
</dbReference>
<keyword evidence="3 6" id="KW-1133">Transmembrane helix</keyword>
<gene>
    <name evidence="8" type="ORF">Micbo1qcDRAFT_216558</name>
</gene>
<dbReference type="Gene3D" id="1.20.1530.20">
    <property type="match status" value="1"/>
</dbReference>
<evidence type="ECO:0000313" key="8">
    <source>
        <dbReference type="EMBL" id="KXJ94945.1"/>
    </source>
</evidence>
<feature type="transmembrane region" description="Helical" evidence="6">
    <location>
        <begin position="40"/>
        <end position="58"/>
    </location>
</feature>
<feature type="transmembrane region" description="Helical" evidence="6">
    <location>
        <begin position="359"/>
        <end position="379"/>
    </location>
</feature>
<feature type="transmembrane region" description="Helical" evidence="6">
    <location>
        <begin position="70"/>
        <end position="93"/>
    </location>
</feature>
<dbReference type="InterPro" id="IPR006153">
    <property type="entry name" value="Cation/H_exchanger_TM"/>
</dbReference>
<evidence type="ECO:0000256" key="5">
    <source>
        <dbReference type="SAM" id="MobiDB-lite"/>
    </source>
</evidence>
<evidence type="ECO:0000256" key="1">
    <source>
        <dbReference type="ARBA" id="ARBA00004141"/>
    </source>
</evidence>
<evidence type="ECO:0000256" key="2">
    <source>
        <dbReference type="ARBA" id="ARBA00022692"/>
    </source>
</evidence>
<evidence type="ECO:0000256" key="4">
    <source>
        <dbReference type="ARBA" id="ARBA00023136"/>
    </source>
</evidence>
<sequence length="682" mass="75152">MPALDIIELNTVVAVFGAFIVLFGFLSVKLKRAWYLGEALPAVFIGVILGPIAANFIAPEKWGVAAADQLSPITLGVMRVMISLQLVIAGYQLPQRYVWHHWKEMVMCLVPVMAIIWVCTCLCVLATVPKVSLLAALVLAACVTPNDPILSQAIAKGPFADRYVARPLREVISAEAGANDGFAFPFLMLPIYFMRHSELPDTAVVVGAIGARAEQVGRLGGGPLIALKEWIVETLLYVVLLAMVYGAVIGWLSGQGLRFCLRRKWIDEESYVLFPTAIGLFITGTAGSLGISDLLASFCAGVALNWDGEYLAETLRRHDEVNNCIDVLLNFGGFMYLGAIMPWREFHQPETTGITLPRLFGLGIMVLVFRRIPAILLTYRTMKTTVTSWKEALFFGYFGPIGVGAIFYVEHTRLHLMPKMDAADEGERVLLQAIGPVIYWLVLFSIVVHGLSVPALSIFYRYWGQERILDDAVSVRRKSLHAPRPANAVEGPDADTFIAFNRFSRPADFQLDLPMSREPTLARGDGDNNVSGNLLSPAVSREPRRMSRSLRAMSRERTRSRGPPGMVMGREQQTQAQAQMDKEKELDSGSESSWRGGGDDGDSGDVGDARRDGEGGGIQWKDQSEQRKTWVSQLHSDSSTRPCFGHWTSLERPDVDVGKERQQPQARPPPQAATPHDPPTSS</sequence>
<feature type="compositionally biased region" description="Basic and acidic residues" evidence="5">
    <location>
        <begin position="649"/>
        <end position="662"/>
    </location>
</feature>
<keyword evidence="4 6" id="KW-0472">Membrane</keyword>
<evidence type="ECO:0000259" key="7">
    <source>
        <dbReference type="Pfam" id="PF00999"/>
    </source>
</evidence>
<feature type="transmembrane region" description="Helical" evidence="6">
    <location>
        <begin position="105"/>
        <end position="128"/>
    </location>
</feature>
<feature type="transmembrane region" description="Helical" evidence="6">
    <location>
        <begin position="391"/>
        <end position="409"/>
    </location>
</feature>
<reference evidence="9" key="1">
    <citation type="submission" date="2016-02" db="EMBL/GenBank/DDBJ databases">
        <title>Draft genome sequence of Microdochium bolleyi, a fungal endophyte of beachgrass.</title>
        <authorList>
            <consortium name="DOE Joint Genome Institute"/>
            <person name="David A.S."/>
            <person name="May G."/>
            <person name="Haridas S."/>
            <person name="Lim J."/>
            <person name="Wang M."/>
            <person name="Labutti K."/>
            <person name="Lipzen A."/>
            <person name="Barry K."/>
            <person name="Grigoriev I.V."/>
        </authorList>
    </citation>
    <scope>NUCLEOTIDE SEQUENCE [LARGE SCALE GENOMIC DNA]</scope>
    <source>
        <strain evidence="9">J235TASD1</strain>
    </source>
</reference>
<dbReference type="GO" id="GO:0005886">
    <property type="term" value="C:plasma membrane"/>
    <property type="evidence" value="ECO:0007669"/>
    <property type="project" value="InterPro"/>
</dbReference>
<dbReference type="PANTHER" id="PTHR31382">
    <property type="entry name" value="NA(+)/H(+) ANTIPORTER"/>
    <property type="match status" value="1"/>
</dbReference>
<dbReference type="PANTHER" id="PTHR31382:SF3">
    <property type="entry name" value="SODIUM ION_PROTON EXCHANGER (EUROFUNG)"/>
    <property type="match status" value="1"/>
</dbReference>
<dbReference type="GO" id="GO:0120029">
    <property type="term" value="P:proton export across plasma membrane"/>
    <property type="evidence" value="ECO:0007669"/>
    <property type="project" value="InterPro"/>
</dbReference>
<dbReference type="OrthoDB" id="5327978at2759"/>
<accession>A0A136JCQ8</accession>
<dbReference type="InterPro" id="IPR004712">
    <property type="entry name" value="Na+/H+_antiporter_fungi"/>
</dbReference>
<proteinExistence type="predicted"/>
<evidence type="ECO:0000256" key="3">
    <source>
        <dbReference type="ARBA" id="ARBA00022989"/>
    </source>
</evidence>
<feature type="domain" description="Cation/H+ exchanger transmembrane" evidence="7">
    <location>
        <begin position="22"/>
        <end position="456"/>
    </location>
</feature>
<keyword evidence="2 6" id="KW-0812">Transmembrane</keyword>
<feature type="compositionally biased region" description="Polar residues" evidence="5">
    <location>
        <begin position="629"/>
        <end position="641"/>
    </location>
</feature>